<keyword evidence="3" id="KW-1185">Reference proteome</keyword>
<evidence type="ECO:0000313" key="2">
    <source>
        <dbReference type="EMBL" id="GHI89879.1"/>
    </source>
</evidence>
<evidence type="ECO:0000313" key="3">
    <source>
        <dbReference type="Proteomes" id="UP000600026"/>
    </source>
</evidence>
<organism evidence="2 3">
    <name type="scientific">Streptomyces xanthophaeus</name>
    <dbReference type="NCBI Taxonomy" id="67385"/>
    <lineage>
        <taxon>Bacteria</taxon>
        <taxon>Bacillati</taxon>
        <taxon>Actinomycetota</taxon>
        <taxon>Actinomycetes</taxon>
        <taxon>Kitasatosporales</taxon>
        <taxon>Streptomycetaceae</taxon>
        <taxon>Streptomyces</taxon>
    </lineage>
</organism>
<accession>A0A919H5G8</accession>
<name>A0A919H5G8_9ACTN</name>
<comment type="caution">
    <text evidence="2">The sequence shown here is derived from an EMBL/GenBank/DDBJ whole genome shotgun (WGS) entry which is preliminary data.</text>
</comment>
<dbReference type="OrthoDB" id="4335729at2"/>
<protein>
    <submittedName>
        <fullName evidence="2">Uncharacterized protein</fullName>
    </submittedName>
</protein>
<gene>
    <name evidence="2" type="ORF">Sxan_72430</name>
</gene>
<proteinExistence type="predicted"/>
<dbReference type="RefSeq" id="WP_157853456.1">
    <property type="nucleotide sequence ID" value="NZ_BNEE01000006.1"/>
</dbReference>
<dbReference type="AlphaFoldDB" id="A0A919H5G8"/>
<feature type="region of interest" description="Disordered" evidence="1">
    <location>
        <begin position="1"/>
        <end position="21"/>
    </location>
</feature>
<evidence type="ECO:0000256" key="1">
    <source>
        <dbReference type="SAM" id="MobiDB-lite"/>
    </source>
</evidence>
<dbReference type="EMBL" id="BNEE01000006">
    <property type="protein sequence ID" value="GHI89879.1"/>
    <property type="molecule type" value="Genomic_DNA"/>
</dbReference>
<dbReference type="Proteomes" id="UP000600026">
    <property type="component" value="Unassembled WGS sequence"/>
</dbReference>
<reference evidence="2" key="1">
    <citation type="submission" date="2020-09" db="EMBL/GenBank/DDBJ databases">
        <title>Whole genome shotgun sequence of Streptomyces xanthophaeus NBRC 12829.</title>
        <authorList>
            <person name="Komaki H."/>
            <person name="Tamura T."/>
        </authorList>
    </citation>
    <scope>NUCLEOTIDE SEQUENCE</scope>
    <source>
        <strain evidence="2">NBRC 12829</strain>
    </source>
</reference>
<sequence>MSRRTRPQAASTIHIPRQRGGRREPVILVVNPEPPTLTSRAAAATGRWV</sequence>